<organism evidence="1">
    <name type="scientific">viral metagenome</name>
    <dbReference type="NCBI Taxonomy" id="1070528"/>
    <lineage>
        <taxon>unclassified sequences</taxon>
        <taxon>metagenomes</taxon>
        <taxon>organismal metagenomes</taxon>
    </lineage>
</organism>
<proteinExistence type="predicted"/>
<dbReference type="EMBL" id="MT141572">
    <property type="protein sequence ID" value="QJA67489.1"/>
    <property type="molecule type" value="Genomic_DNA"/>
</dbReference>
<evidence type="ECO:0000313" key="4">
    <source>
        <dbReference type="EMBL" id="QJI05081.1"/>
    </source>
</evidence>
<reference evidence="1" key="1">
    <citation type="submission" date="2020-03" db="EMBL/GenBank/DDBJ databases">
        <title>The deep terrestrial virosphere.</title>
        <authorList>
            <person name="Holmfeldt K."/>
            <person name="Nilsson E."/>
            <person name="Simone D."/>
            <person name="Lopez-Fernandez M."/>
            <person name="Wu X."/>
            <person name="de Brujin I."/>
            <person name="Lundin D."/>
            <person name="Andersson A."/>
            <person name="Bertilsson S."/>
            <person name="Dopson M."/>
        </authorList>
    </citation>
    <scope>NUCLEOTIDE SEQUENCE</scope>
    <source>
        <strain evidence="4">MM415A00133</strain>
        <strain evidence="2">MM415B00206</strain>
        <strain evidence="1">TM448A00125</strain>
        <strain evidence="3">TM448B00551</strain>
    </source>
</reference>
<dbReference type="EMBL" id="MT144633">
    <property type="protein sequence ID" value="QJH95915.1"/>
    <property type="molecule type" value="Genomic_DNA"/>
</dbReference>
<protein>
    <submittedName>
        <fullName evidence="1">Uncharacterized protein</fullName>
    </submittedName>
</protein>
<accession>A0A6H1Z9T1</accession>
<dbReference type="EMBL" id="MT145194">
    <property type="protein sequence ID" value="QJI05081.1"/>
    <property type="molecule type" value="Genomic_DNA"/>
</dbReference>
<dbReference type="AlphaFoldDB" id="A0A6H1Z9T1"/>
<gene>
    <name evidence="4" type="ORF">MM415A00133_0024</name>
    <name evidence="2" type="ORF">MM415B00206_0006</name>
    <name evidence="1" type="ORF">TM448A00125_0049</name>
    <name evidence="3" type="ORF">TM448B00551_0013</name>
</gene>
<name>A0A6H1Z9T1_9ZZZZ</name>
<sequence length="64" mass="7599">MWASLAKALLIVVVWLVRNKLDDNQRKDIAHEIDKASLAWTVDDIDDRLRGHYRDDPRDINKWN</sequence>
<dbReference type="EMBL" id="MT143978">
    <property type="protein sequence ID" value="QJA44653.1"/>
    <property type="molecule type" value="Genomic_DNA"/>
</dbReference>
<evidence type="ECO:0000313" key="1">
    <source>
        <dbReference type="EMBL" id="QJA44653.1"/>
    </source>
</evidence>
<evidence type="ECO:0000313" key="2">
    <source>
        <dbReference type="EMBL" id="QJA67489.1"/>
    </source>
</evidence>
<evidence type="ECO:0000313" key="3">
    <source>
        <dbReference type="EMBL" id="QJH95915.1"/>
    </source>
</evidence>